<feature type="compositionally biased region" description="Polar residues" evidence="1">
    <location>
        <begin position="89"/>
        <end position="106"/>
    </location>
</feature>
<dbReference type="AlphaFoldDB" id="S3CIK7"/>
<dbReference type="RefSeq" id="XP_008086989.1">
    <property type="nucleotide sequence ID" value="XM_008088798.1"/>
</dbReference>
<gene>
    <name evidence="2" type="ORF">GLAREA_01582</name>
</gene>
<dbReference type="KEGG" id="glz:GLAREA_01582"/>
<keyword evidence="3" id="KW-1185">Reference proteome</keyword>
<feature type="region of interest" description="Disordered" evidence="1">
    <location>
        <begin position="45"/>
        <end position="116"/>
    </location>
</feature>
<reference evidence="2 3" key="1">
    <citation type="journal article" date="2013" name="BMC Genomics">
        <title>Genomics-driven discovery of the pneumocandin biosynthetic gene cluster in the fungus Glarea lozoyensis.</title>
        <authorList>
            <person name="Chen L."/>
            <person name="Yue Q."/>
            <person name="Zhang X."/>
            <person name="Xiang M."/>
            <person name="Wang C."/>
            <person name="Li S."/>
            <person name="Che Y."/>
            <person name="Ortiz-Lopez F.J."/>
            <person name="Bills G.F."/>
            <person name="Liu X."/>
            <person name="An Z."/>
        </authorList>
    </citation>
    <scope>NUCLEOTIDE SEQUENCE [LARGE SCALE GENOMIC DNA]</scope>
    <source>
        <strain evidence="3">ATCC 20868 / MF5171</strain>
    </source>
</reference>
<evidence type="ECO:0000313" key="3">
    <source>
        <dbReference type="Proteomes" id="UP000016922"/>
    </source>
</evidence>
<name>S3CIK7_GLAL2</name>
<feature type="compositionally biased region" description="Acidic residues" evidence="1">
    <location>
        <begin position="186"/>
        <end position="198"/>
    </location>
</feature>
<feature type="compositionally biased region" description="Polar residues" evidence="1">
    <location>
        <begin position="168"/>
        <end position="178"/>
    </location>
</feature>
<feature type="compositionally biased region" description="Basic and acidic residues" evidence="1">
    <location>
        <begin position="200"/>
        <end position="211"/>
    </location>
</feature>
<dbReference type="HOGENOM" id="CLU_1180318_0_0_1"/>
<organism evidence="2 3">
    <name type="scientific">Glarea lozoyensis (strain ATCC 20868 / MF5171)</name>
    <dbReference type="NCBI Taxonomy" id="1116229"/>
    <lineage>
        <taxon>Eukaryota</taxon>
        <taxon>Fungi</taxon>
        <taxon>Dikarya</taxon>
        <taxon>Ascomycota</taxon>
        <taxon>Pezizomycotina</taxon>
        <taxon>Leotiomycetes</taxon>
        <taxon>Helotiales</taxon>
        <taxon>Helotiaceae</taxon>
        <taxon>Glarea</taxon>
    </lineage>
</organism>
<evidence type="ECO:0000313" key="2">
    <source>
        <dbReference type="EMBL" id="EPE25670.1"/>
    </source>
</evidence>
<sequence length="235" mass="26785">MIPPLSSSALIPISVLDTSHTSNNIPLRAMPSIIRHAIQSLSGTSNSDWPLIRESQPRYQNDSRESYVSGDRGMREGSRVNEWVDTQDRGQQARHSNDRQAPSTRSIAEPRVGILGSRRISGRERLLDLANLRRPSRPSRASNAPENSSTLRGLAAQSLSRYMDQRNKPQANSSTSQQRRGREFDFENEELSDVEQQDQNDPRQAERRHQESYSADRNGYETGPYSQQERCYEMR</sequence>
<feature type="region of interest" description="Disordered" evidence="1">
    <location>
        <begin position="129"/>
        <end position="151"/>
    </location>
</feature>
<dbReference type="EMBL" id="KE145371">
    <property type="protein sequence ID" value="EPE25670.1"/>
    <property type="molecule type" value="Genomic_DNA"/>
</dbReference>
<accession>S3CIK7</accession>
<protein>
    <submittedName>
        <fullName evidence="2">Uncharacterized protein</fullName>
    </submittedName>
</protein>
<feature type="compositionally biased region" description="Low complexity" evidence="1">
    <location>
        <begin position="129"/>
        <end position="145"/>
    </location>
</feature>
<evidence type="ECO:0000256" key="1">
    <source>
        <dbReference type="SAM" id="MobiDB-lite"/>
    </source>
</evidence>
<dbReference type="GeneID" id="19460640"/>
<feature type="region of interest" description="Disordered" evidence="1">
    <location>
        <begin position="165"/>
        <end position="235"/>
    </location>
</feature>
<proteinExistence type="predicted"/>
<dbReference type="Proteomes" id="UP000016922">
    <property type="component" value="Unassembled WGS sequence"/>
</dbReference>